<feature type="domain" description="Major facilitator superfamily (MFS) profile" evidence="7">
    <location>
        <begin position="5"/>
        <end position="393"/>
    </location>
</feature>
<evidence type="ECO:0000256" key="2">
    <source>
        <dbReference type="ARBA" id="ARBA00022448"/>
    </source>
</evidence>
<gene>
    <name evidence="8" type="ORF">CRV04_07495</name>
</gene>
<keyword evidence="3 6" id="KW-0812">Transmembrane</keyword>
<name>A0A4Q0XRF2_9BACT</name>
<dbReference type="Proteomes" id="UP000290657">
    <property type="component" value="Unassembled WGS sequence"/>
</dbReference>
<dbReference type="Gene3D" id="1.20.1250.20">
    <property type="entry name" value="MFS general substrate transporter like domains"/>
    <property type="match status" value="2"/>
</dbReference>
<dbReference type="Pfam" id="PF07690">
    <property type="entry name" value="MFS_1"/>
    <property type="match status" value="1"/>
</dbReference>
<feature type="transmembrane region" description="Helical" evidence="6">
    <location>
        <begin position="212"/>
        <end position="232"/>
    </location>
</feature>
<feature type="transmembrane region" description="Helical" evidence="6">
    <location>
        <begin position="342"/>
        <end position="363"/>
    </location>
</feature>
<keyword evidence="2" id="KW-0813">Transport</keyword>
<dbReference type="AlphaFoldDB" id="A0A4Q0XRF2"/>
<evidence type="ECO:0000259" key="7">
    <source>
        <dbReference type="PROSITE" id="PS50850"/>
    </source>
</evidence>
<feature type="transmembrane region" description="Helical" evidence="6">
    <location>
        <begin position="76"/>
        <end position="94"/>
    </location>
</feature>
<keyword evidence="4 6" id="KW-1133">Transmembrane helix</keyword>
<keyword evidence="9" id="KW-1185">Reference proteome</keyword>
<evidence type="ECO:0000313" key="8">
    <source>
        <dbReference type="EMBL" id="RXJ57647.1"/>
    </source>
</evidence>
<evidence type="ECO:0000256" key="4">
    <source>
        <dbReference type="ARBA" id="ARBA00022989"/>
    </source>
</evidence>
<dbReference type="InterPro" id="IPR036259">
    <property type="entry name" value="MFS_trans_sf"/>
</dbReference>
<dbReference type="OrthoDB" id="9787815at2"/>
<sequence>MNQLAKKNIVFGILVTSFYTPIVFFLMGLPMILQVKGFDPSTIGIFQALGLPMVIKFLLSPPVDQIVFETNHYKKWIVFTGIFYVLFLFGVSFVSLEDNIYLVFGVIFCTTLVATFLDIPLNALAIKVFHKDERMSAGSYKMSAYFAAGLLGGGVFLLVFNRLGWQNTFVIIALFVLVSLLALYFIHESDEKIEEQKVSLKTLITFFKQENIGIWIFVLMFYFAFISAIWVFMKPYLISKGITPDEVAFYVGVYGSIVGFIGGVVASFVGKIYSKKTILILFGVFNILSALILVMIEYFDMLNFIFLMSIVTIASTAIAFSSAIIFSLIMDYSRSSSKAIDYAIQSSLFSLMRIFSAIIAGVFVSNLGYTSMFVFESLAMFFVVFVIYRFYIK</sequence>
<feature type="transmembrane region" description="Helical" evidence="6">
    <location>
        <begin position="9"/>
        <end position="33"/>
    </location>
</feature>
<feature type="transmembrane region" description="Helical" evidence="6">
    <location>
        <begin position="305"/>
        <end position="330"/>
    </location>
</feature>
<dbReference type="InterPro" id="IPR011701">
    <property type="entry name" value="MFS"/>
</dbReference>
<feature type="transmembrane region" description="Helical" evidence="6">
    <location>
        <begin position="169"/>
        <end position="187"/>
    </location>
</feature>
<dbReference type="GO" id="GO:0016020">
    <property type="term" value="C:membrane"/>
    <property type="evidence" value="ECO:0007669"/>
    <property type="project" value="UniProtKB-SubCell"/>
</dbReference>
<evidence type="ECO:0000313" key="9">
    <source>
        <dbReference type="Proteomes" id="UP000290657"/>
    </source>
</evidence>
<feature type="transmembrane region" description="Helical" evidence="6">
    <location>
        <begin position="142"/>
        <end position="163"/>
    </location>
</feature>
<dbReference type="PANTHER" id="PTHR12778">
    <property type="entry name" value="SOLUTE CARRIER FAMILY 33 ACETYL-COA TRANSPORTER -RELATED"/>
    <property type="match status" value="1"/>
</dbReference>
<dbReference type="EMBL" id="PDKN01000004">
    <property type="protein sequence ID" value="RXJ57647.1"/>
    <property type="molecule type" value="Genomic_DNA"/>
</dbReference>
<keyword evidence="5 6" id="KW-0472">Membrane</keyword>
<feature type="transmembrane region" description="Helical" evidence="6">
    <location>
        <begin position="277"/>
        <end position="299"/>
    </location>
</feature>
<feature type="transmembrane region" description="Helical" evidence="6">
    <location>
        <begin position="100"/>
        <end position="121"/>
    </location>
</feature>
<accession>A0A4Q0XRF2</accession>
<dbReference type="PANTHER" id="PTHR12778:SF10">
    <property type="entry name" value="MAJOR FACILITATOR SUPERFAMILY DOMAIN-CONTAINING PROTEIN 3"/>
    <property type="match status" value="1"/>
</dbReference>
<evidence type="ECO:0000256" key="6">
    <source>
        <dbReference type="SAM" id="Phobius"/>
    </source>
</evidence>
<organism evidence="8 9">
    <name type="scientific">Candidatus Marinarcus aquaticus</name>
    <dbReference type="NCBI Taxonomy" id="2044504"/>
    <lineage>
        <taxon>Bacteria</taxon>
        <taxon>Pseudomonadati</taxon>
        <taxon>Campylobacterota</taxon>
        <taxon>Epsilonproteobacteria</taxon>
        <taxon>Campylobacterales</taxon>
        <taxon>Arcobacteraceae</taxon>
        <taxon>Candidatus Marinarcus</taxon>
    </lineage>
</organism>
<reference evidence="8 9" key="1">
    <citation type="submission" date="2017-10" db="EMBL/GenBank/DDBJ databases">
        <title>Genomics of the genus Arcobacter.</title>
        <authorList>
            <person name="Perez-Cataluna A."/>
            <person name="Figueras M.J."/>
        </authorList>
    </citation>
    <scope>NUCLEOTIDE SEQUENCE [LARGE SCALE GENOMIC DNA]</scope>
    <source>
        <strain evidence="8 9">CECT 8987</strain>
    </source>
</reference>
<feature type="transmembrane region" description="Helical" evidence="6">
    <location>
        <begin position="369"/>
        <end position="391"/>
    </location>
</feature>
<feature type="transmembrane region" description="Helical" evidence="6">
    <location>
        <begin position="247"/>
        <end position="270"/>
    </location>
</feature>
<dbReference type="InterPro" id="IPR004752">
    <property type="entry name" value="AmpG_permease/AT-1"/>
</dbReference>
<evidence type="ECO:0000256" key="1">
    <source>
        <dbReference type="ARBA" id="ARBA00004141"/>
    </source>
</evidence>
<dbReference type="InterPro" id="IPR020846">
    <property type="entry name" value="MFS_dom"/>
</dbReference>
<protein>
    <submittedName>
        <fullName evidence="8">MFS transporter</fullName>
    </submittedName>
</protein>
<comment type="caution">
    <text evidence="8">The sequence shown here is derived from an EMBL/GenBank/DDBJ whole genome shotgun (WGS) entry which is preliminary data.</text>
</comment>
<comment type="subcellular location">
    <subcellularLocation>
        <location evidence="1">Membrane</location>
        <topology evidence="1">Multi-pass membrane protein</topology>
    </subcellularLocation>
</comment>
<evidence type="ECO:0000256" key="5">
    <source>
        <dbReference type="ARBA" id="ARBA00023136"/>
    </source>
</evidence>
<dbReference type="SUPFAM" id="SSF103473">
    <property type="entry name" value="MFS general substrate transporter"/>
    <property type="match status" value="1"/>
</dbReference>
<dbReference type="RefSeq" id="WP_128996219.1">
    <property type="nucleotide sequence ID" value="NZ_PDKN01000004.1"/>
</dbReference>
<proteinExistence type="predicted"/>
<dbReference type="GO" id="GO:0022857">
    <property type="term" value="F:transmembrane transporter activity"/>
    <property type="evidence" value="ECO:0007669"/>
    <property type="project" value="InterPro"/>
</dbReference>
<dbReference type="PROSITE" id="PS50850">
    <property type="entry name" value="MFS"/>
    <property type="match status" value="1"/>
</dbReference>
<feature type="transmembrane region" description="Helical" evidence="6">
    <location>
        <begin position="45"/>
        <end position="64"/>
    </location>
</feature>
<evidence type="ECO:0000256" key="3">
    <source>
        <dbReference type="ARBA" id="ARBA00022692"/>
    </source>
</evidence>